<evidence type="ECO:0000313" key="5">
    <source>
        <dbReference type="EMBL" id="AQS69837.1"/>
    </source>
</evidence>
<protein>
    <submittedName>
        <fullName evidence="5">TetR family transcriptional regulator</fullName>
    </submittedName>
</protein>
<dbReference type="PANTHER" id="PTHR30055:SF242">
    <property type="entry name" value="HTH-TYPE TRANSCRIPTIONAL REPRESSOR KSTR"/>
    <property type="match status" value="1"/>
</dbReference>
<organism evidence="5 6">
    <name type="scientific">Streptomyces pactum</name>
    <dbReference type="NCBI Taxonomy" id="68249"/>
    <lineage>
        <taxon>Bacteria</taxon>
        <taxon>Bacillati</taxon>
        <taxon>Actinomycetota</taxon>
        <taxon>Actinomycetes</taxon>
        <taxon>Kitasatosporales</taxon>
        <taxon>Streptomycetaceae</taxon>
        <taxon>Streptomyces</taxon>
    </lineage>
</organism>
<keyword evidence="6" id="KW-1185">Reference proteome</keyword>
<dbReference type="Gene3D" id="1.10.357.10">
    <property type="entry name" value="Tetracycline Repressor, domain 2"/>
    <property type="match status" value="1"/>
</dbReference>
<dbReference type="InterPro" id="IPR041642">
    <property type="entry name" value="KstR_C"/>
</dbReference>
<dbReference type="Proteomes" id="UP000189443">
    <property type="component" value="Chromosome"/>
</dbReference>
<evidence type="ECO:0000313" key="6">
    <source>
        <dbReference type="Proteomes" id="UP000189443"/>
    </source>
</evidence>
<feature type="DNA-binding region" description="H-T-H motif" evidence="2">
    <location>
        <begin position="72"/>
        <end position="91"/>
    </location>
</feature>
<feature type="domain" description="HTH tetR-type" evidence="4">
    <location>
        <begin position="49"/>
        <end position="109"/>
    </location>
</feature>
<dbReference type="SUPFAM" id="SSF46689">
    <property type="entry name" value="Homeodomain-like"/>
    <property type="match status" value="1"/>
</dbReference>
<dbReference type="PRINTS" id="PR00455">
    <property type="entry name" value="HTHTETR"/>
</dbReference>
<dbReference type="PANTHER" id="PTHR30055">
    <property type="entry name" value="HTH-TYPE TRANSCRIPTIONAL REGULATOR RUTR"/>
    <property type="match status" value="1"/>
</dbReference>
<dbReference type="KEGG" id="spac:B1H29_25780"/>
<dbReference type="GO" id="GO:0000976">
    <property type="term" value="F:transcription cis-regulatory region binding"/>
    <property type="evidence" value="ECO:0007669"/>
    <property type="project" value="TreeGrafter"/>
</dbReference>
<accession>A0A1S6JDI9</accession>
<evidence type="ECO:0000256" key="3">
    <source>
        <dbReference type="SAM" id="MobiDB-lite"/>
    </source>
</evidence>
<dbReference type="InterPro" id="IPR009057">
    <property type="entry name" value="Homeodomain-like_sf"/>
</dbReference>
<name>A0A1S6JDI9_9ACTN</name>
<reference evidence="5 6" key="1">
    <citation type="submission" date="2017-02" db="EMBL/GenBank/DDBJ databases">
        <title>Streptomyces pactum ACT12 Genome sequencing and assembly.</title>
        <authorList>
            <person name="Xue Q."/>
            <person name="Yan X."/>
            <person name="Jia L."/>
            <person name="Yan H."/>
        </authorList>
    </citation>
    <scope>NUCLEOTIDE SEQUENCE [LARGE SCALE GENOMIC DNA]</scope>
    <source>
        <strain evidence="5 6">ACT12</strain>
    </source>
</reference>
<dbReference type="InterPro" id="IPR050109">
    <property type="entry name" value="HTH-type_TetR-like_transc_reg"/>
</dbReference>
<proteinExistence type="predicted"/>
<sequence>MTSGSGDSRHGDGEKVTKVDNPGTAASGTSGTAGSARRAATPPLTARQRERRRRILHATARLACRGGFEAVQMREVAESSQVALGTLYRYFPSKVHLLVATMHDQLERLHGTLRKSPPAGETAADRVAQTLMRAFGALQREPRLAEAMARALTFADRGVSPEVDQVSRQTTAIILDAMGGLDNPTPEQLSAVRVIEHTWLSTLITWLSGRASLAQVRVDIETVCRLIDLTEAGGHGRAPRSGPDASG</sequence>
<dbReference type="EMBL" id="CP019724">
    <property type="protein sequence ID" value="AQS69837.1"/>
    <property type="molecule type" value="Genomic_DNA"/>
</dbReference>
<keyword evidence="1 2" id="KW-0238">DNA-binding</keyword>
<evidence type="ECO:0000259" key="4">
    <source>
        <dbReference type="PROSITE" id="PS50977"/>
    </source>
</evidence>
<feature type="compositionally biased region" description="Low complexity" evidence="3">
    <location>
        <begin position="23"/>
        <end position="46"/>
    </location>
</feature>
<evidence type="ECO:0000256" key="1">
    <source>
        <dbReference type="ARBA" id="ARBA00023125"/>
    </source>
</evidence>
<feature type="region of interest" description="Disordered" evidence="3">
    <location>
        <begin position="1"/>
        <end position="50"/>
    </location>
</feature>
<dbReference type="Pfam" id="PF00440">
    <property type="entry name" value="TetR_N"/>
    <property type="match status" value="1"/>
</dbReference>
<dbReference type="PROSITE" id="PS50977">
    <property type="entry name" value="HTH_TETR_2"/>
    <property type="match status" value="1"/>
</dbReference>
<dbReference type="InterPro" id="IPR001647">
    <property type="entry name" value="HTH_TetR"/>
</dbReference>
<feature type="compositionally biased region" description="Basic and acidic residues" evidence="3">
    <location>
        <begin position="7"/>
        <end position="18"/>
    </location>
</feature>
<dbReference type="AlphaFoldDB" id="A0A1S6JDI9"/>
<dbReference type="GO" id="GO:0003700">
    <property type="term" value="F:DNA-binding transcription factor activity"/>
    <property type="evidence" value="ECO:0007669"/>
    <property type="project" value="TreeGrafter"/>
</dbReference>
<evidence type="ECO:0000256" key="2">
    <source>
        <dbReference type="PROSITE-ProRule" id="PRU00335"/>
    </source>
</evidence>
<dbReference type="STRING" id="68249.BC342_09360"/>
<dbReference type="Pfam" id="PF17925">
    <property type="entry name" value="TetR_C_20"/>
    <property type="match status" value="1"/>
</dbReference>
<gene>
    <name evidence="5" type="ORF">B1H29_25780</name>
</gene>